<keyword evidence="9 12" id="KW-0460">Magnesium</keyword>
<keyword evidence="10 12" id="KW-0648">Protein biosynthesis</keyword>
<organism evidence="14 15">
    <name type="scientific">Methanobrevibacter millerae</name>
    <dbReference type="NCBI Taxonomy" id="230361"/>
    <lineage>
        <taxon>Archaea</taxon>
        <taxon>Methanobacteriati</taxon>
        <taxon>Methanobacteriota</taxon>
        <taxon>Methanomada group</taxon>
        <taxon>Methanobacteria</taxon>
        <taxon>Methanobacteriales</taxon>
        <taxon>Methanobacteriaceae</taxon>
        <taxon>Methanobrevibacter</taxon>
    </lineage>
</organism>
<evidence type="ECO:0000256" key="1">
    <source>
        <dbReference type="ARBA" id="ARBA00001946"/>
    </source>
</evidence>
<evidence type="ECO:0000256" key="9">
    <source>
        <dbReference type="ARBA" id="ARBA00022842"/>
    </source>
</evidence>
<comment type="cofactor">
    <cofactor evidence="1 12">
        <name>Mg(2+)</name>
        <dbReference type="ChEBI" id="CHEBI:18420"/>
    </cofactor>
</comment>
<dbReference type="STRING" id="230361.sm9_0785"/>
<dbReference type="SUPFAM" id="SSF55681">
    <property type="entry name" value="Class II aaRS and biotin synthetases"/>
    <property type="match status" value="1"/>
</dbReference>
<dbReference type="CDD" id="cd00769">
    <property type="entry name" value="PheRS_beta_core"/>
    <property type="match status" value="1"/>
</dbReference>
<dbReference type="GO" id="GO:0005524">
    <property type="term" value="F:ATP binding"/>
    <property type="evidence" value="ECO:0007669"/>
    <property type="project" value="UniProtKB-UniRule"/>
</dbReference>
<evidence type="ECO:0000256" key="6">
    <source>
        <dbReference type="ARBA" id="ARBA00022723"/>
    </source>
</evidence>
<sequence>MPVITFKYQDLKDLGIDMEKDELIDTLPMMSSDIEDYDDEEIKVEFFPNRPDNLSVEGVARSFKGFIGQETGIPNYEVTPSGEYVIVEDEVAEIRPYIGFAKIDGVDFTGDKLKYIMDFQENLHWVIGRDRKKVAIGIHNADVVKAPYKYIATPKDENSFVPLEKDAPMTPQEILTEHDKGKAYAHLIENFDKYPLILDADDNILSMPPIINGELTKIKEDTKNIIVDVTGTDERAVNQALNIICSSFAEVGGKIKSMEVRYTDKTVVTPDLTPQEINVHVDTANQLIGGIDIDASDIKELLQKARFDAEIIDENELKVFIPAYRVDILHEVDVVENIAVQYRINSIEAELPDINTVAYENDWFKAESTIREVMIGLGFQEVMSLMLTNEESHYEFMNQPEEDHVQVSRPITIDRTMIRTSLINSLMEFLEDNKHEDLPQKIFEIGDVLYMDESTENNVRLSKKLAGLICHSSANFTEIKSVVTSIVSNLGYSMEISDSENPSFIYGRAADLTGEAQNGSIKGFFGEISPEVITNFTLEYPVIGFEIEFVKE</sequence>
<evidence type="ECO:0000256" key="11">
    <source>
        <dbReference type="ARBA" id="ARBA00023146"/>
    </source>
</evidence>
<dbReference type="SMART" id="SM00874">
    <property type="entry name" value="B5"/>
    <property type="match status" value="1"/>
</dbReference>
<comment type="catalytic activity">
    <reaction evidence="12">
        <text>tRNA(Phe) + L-phenylalanine + ATP = L-phenylalanyl-tRNA(Phe) + AMP + diphosphate + H(+)</text>
        <dbReference type="Rhea" id="RHEA:19413"/>
        <dbReference type="Rhea" id="RHEA-COMP:9668"/>
        <dbReference type="Rhea" id="RHEA-COMP:9699"/>
        <dbReference type="ChEBI" id="CHEBI:15378"/>
        <dbReference type="ChEBI" id="CHEBI:30616"/>
        <dbReference type="ChEBI" id="CHEBI:33019"/>
        <dbReference type="ChEBI" id="CHEBI:58095"/>
        <dbReference type="ChEBI" id="CHEBI:78442"/>
        <dbReference type="ChEBI" id="CHEBI:78531"/>
        <dbReference type="ChEBI" id="CHEBI:456215"/>
        <dbReference type="EC" id="6.1.1.20"/>
    </reaction>
</comment>
<evidence type="ECO:0000256" key="2">
    <source>
        <dbReference type="ARBA" id="ARBA00004496"/>
    </source>
</evidence>
<evidence type="ECO:0000259" key="13">
    <source>
        <dbReference type="PROSITE" id="PS51483"/>
    </source>
</evidence>
<comment type="subcellular location">
    <subcellularLocation>
        <location evidence="2 12">Cytoplasm</location>
    </subcellularLocation>
</comment>
<proteinExistence type="inferred from homology"/>
<dbReference type="InterPro" id="IPR041616">
    <property type="entry name" value="PheRS_beta_core"/>
</dbReference>
<evidence type="ECO:0000256" key="12">
    <source>
        <dbReference type="HAMAP-Rule" id="MF_00284"/>
    </source>
</evidence>
<keyword evidence="6 12" id="KW-0479">Metal-binding</keyword>
<dbReference type="GO" id="GO:0006432">
    <property type="term" value="P:phenylalanyl-tRNA aminoacylation"/>
    <property type="evidence" value="ECO:0007669"/>
    <property type="project" value="UniProtKB-UniRule"/>
</dbReference>
<dbReference type="InterPro" id="IPR004531">
    <property type="entry name" value="Phe-tRNA-synth_IIc_bsu_arc_euk"/>
</dbReference>
<dbReference type="EC" id="6.1.1.20" evidence="12"/>
<dbReference type="SMART" id="SM00873">
    <property type="entry name" value="B3_4"/>
    <property type="match status" value="1"/>
</dbReference>
<evidence type="ECO:0000256" key="7">
    <source>
        <dbReference type="ARBA" id="ARBA00022741"/>
    </source>
</evidence>
<dbReference type="GO" id="GO:0000287">
    <property type="term" value="F:magnesium ion binding"/>
    <property type="evidence" value="ECO:0007669"/>
    <property type="project" value="InterPro"/>
</dbReference>
<name>A0A1G5X5Z9_9EURY</name>
<dbReference type="EMBL" id="FMXB01000018">
    <property type="protein sequence ID" value="SDA65839.1"/>
    <property type="molecule type" value="Genomic_DNA"/>
</dbReference>
<dbReference type="AlphaFoldDB" id="A0A1G5X5Z9"/>
<comment type="similarity">
    <text evidence="3 12">Belongs to the phenylalanyl-tRNA synthetase beta subunit family. Type 2 subfamily.</text>
</comment>
<evidence type="ECO:0000256" key="8">
    <source>
        <dbReference type="ARBA" id="ARBA00022840"/>
    </source>
</evidence>
<keyword evidence="11 12" id="KW-0030">Aminoacyl-tRNA synthetase</keyword>
<evidence type="ECO:0000313" key="14">
    <source>
        <dbReference type="EMBL" id="SDA65839.1"/>
    </source>
</evidence>
<accession>A0A1G5X5Z9</accession>
<evidence type="ECO:0000256" key="5">
    <source>
        <dbReference type="ARBA" id="ARBA00022598"/>
    </source>
</evidence>
<dbReference type="InterPro" id="IPR020825">
    <property type="entry name" value="Phe-tRNA_synthase-like_B3/B4"/>
</dbReference>
<dbReference type="InterPro" id="IPR009061">
    <property type="entry name" value="DNA-bd_dom_put_sf"/>
</dbReference>
<dbReference type="Gene3D" id="3.30.930.10">
    <property type="entry name" value="Bira Bifunctional Protein, Domain 2"/>
    <property type="match status" value="1"/>
</dbReference>
<evidence type="ECO:0000256" key="4">
    <source>
        <dbReference type="ARBA" id="ARBA00022490"/>
    </source>
</evidence>
<feature type="binding site" evidence="12">
    <location>
        <position position="327"/>
    </location>
    <ligand>
        <name>Mg(2+)</name>
        <dbReference type="ChEBI" id="CHEBI:18420"/>
        <note>shared with alpha subunit</note>
    </ligand>
</feature>
<dbReference type="RefSeq" id="WP_149732480.1">
    <property type="nucleotide sequence ID" value="NZ_FMXB01000018.1"/>
</dbReference>
<dbReference type="Proteomes" id="UP000323439">
    <property type="component" value="Unassembled WGS sequence"/>
</dbReference>
<dbReference type="OrthoDB" id="10073at2157"/>
<dbReference type="Gene3D" id="3.50.40.10">
    <property type="entry name" value="Phenylalanyl-trna Synthetase, Chain B, domain 3"/>
    <property type="match status" value="1"/>
</dbReference>
<comment type="subunit">
    <text evidence="12">Tetramer of two alpha and two beta subunits.</text>
</comment>
<dbReference type="InterPro" id="IPR045864">
    <property type="entry name" value="aa-tRNA-synth_II/BPL/LPL"/>
</dbReference>
<dbReference type="InterPro" id="IPR045060">
    <property type="entry name" value="Phe-tRNA-ligase_IIc_bsu"/>
</dbReference>
<protein>
    <recommendedName>
        <fullName evidence="12">Phenylalanine--tRNA ligase beta subunit</fullName>
        <ecNumber evidence="12">6.1.1.20</ecNumber>
    </recommendedName>
    <alternativeName>
        <fullName evidence="12">Phenylalanyl-tRNA synthetase beta subunit</fullName>
        <shortName evidence="12">PheRS</shortName>
    </alternativeName>
</protein>
<evidence type="ECO:0000256" key="3">
    <source>
        <dbReference type="ARBA" id="ARBA00007438"/>
    </source>
</evidence>
<keyword evidence="5 12" id="KW-0436">Ligase</keyword>
<dbReference type="Pfam" id="PF17759">
    <property type="entry name" value="tRNA_synthFbeta"/>
    <property type="match status" value="1"/>
</dbReference>
<dbReference type="InterPro" id="IPR005146">
    <property type="entry name" value="B3/B4_tRNA-bd"/>
</dbReference>
<keyword evidence="8 12" id="KW-0067">ATP-binding</keyword>
<dbReference type="PANTHER" id="PTHR10947:SF0">
    <property type="entry name" value="PHENYLALANINE--TRNA LIGASE BETA SUBUNIT"/>
    <property type="match status" value="1"/>
</dbReference>
<dbReference type="Pfam" id="PF03484">
    <property type="entry name" value="B5"/>
    <property type="match status" value="1"/>
</dbReference>
<dbReference type="FunFam" id="3.50.40.10:FF:000003">
    <property type="entry name" value="Phenylalanine--tRNA ligase beta subunit"/>
    <property type="match status" value="1"/>
</dbReference>
<dbReference type="NCBIfam" id="TIGR00471">
    <property type="entry name" value="pheT_arch"/>
    <property type="match status" value="1"/>
</dbReference>
<feature type="domain" description="B5" evidence="13">
    <location>
        <begin position="272"/>
        <end position="349"/>
    </location>
</feature>
<dbReference type="PANTHER" id="PTHR10947">
    <property type="entry name" value="PHENYLALANYL-TRNA SYNTHETASE BETA CHAIN AND LEUCINE-RICH REPEAT-CONTAINING PROTEIN 47"/>
    <property type="match status" value="1"/>
</dbReference>
<dbReference type="PROSITE" id="PS51483">
    <property type="entry name" value="B5"/>
    <property type="match status" value="1"/>
</dbReference>
<feature type="binding site" evidence="12">
    <location>
        <position position="337"/>
    </location>
    <ligand>
        <name>Mg(2+)</name>
        <dbReference type="ChEBI" id="CHEBI:18420"/>
        <note>shared with alpha subunit</note>
    </ligand>
</feature>
<dbReference type="InterPro" id="IPR022918">
    <property type="entry name" value="Phe_tRNA_ligase_beta2_arc"/>
</dbReference>
<reference evidence="14 15" key="1">
    <citation type="submission" date="2016-10" db="EMBL/GenBank/DDBJ databases">
        <authorList>
            <person name="Varghese N."/>
            <person name="Submissions S."/>
        </authorList>
    </citation>
    <scope>NUCLEOTIDE SEQUENCE [LARGE SCALE GENOMIC DNA]</scope>
    <source>
        <strain evidence="14 15">DSM 16643</strain>
    </source>
</reference>
<feature type="binding site" evidence="12">
    <location>
        <position position="333"/>
    </location>
    <ligand>
        <name>Mg(2+)</name>
        <dbReference type="ChEBI" id="CHEBI:18420"/>
        <note>shared with alpha subunit</note>
    </ligand>
</feature>
<dbReference type="GO" id="GO:0009328">
    <property type="term" value="C:phenylalanine-tRNA ligase complex"/>
    <property type="evidence" value="ECO:0007669"/>
    <property type="project" value="TreeGrafter"/>
</dbReference>
<evidence type="ECO:0000256" key="10">
    <source>
        <dbReference type="ARBA" id="ARBA00022917"/>
    </source>
</evidence>
<dbReference type="GO" id="GO:0003723">
    <property type="term" value="F:RNA binding"/>
    <property type="evidence" value="ECO:0007669"/>
    <property type="project" value="InterPro"/>
</dbReference>
<evidence type="ECO:0000313" key="15">
    <source>
        <dbReference type="Proteomes" id="UP000323439"/>
    </source>
</evidence>
<gene>
    <name evidence="12" type="primary">pheT</name>
    <name evidence="14" type="ORF">SAMN02910315_01981</name>
</gene>
<dbReference type="InterPro" id="IPR005147">
    <property type="entry name" value="tRNA_synthase_B5-dom"/>
</dbReference>
<dbReference type="SUPFAM" id="SSF46955">
    <property type="entry name" value="Putative DNA-binding domain"/>
    <property type="match status" value="2"/>
</dbReference>
<dbReference type="Gene3D" id="3.30.56.10">
    <property type="match status" value="2"/>
</dbReference>
<feature type="binding site" evidence="12">
    <location>
        <position position="336"/>
    </location>
    <ligand>
        <name>Mg(2+)</name>
        <dbReference type="ChEBI" id="CHEBI:18420"/>
        <note>shared with alpha subunit</note>
    </ligand>
</feature>
<dbReference type="HAMAP" id="MF_00284">
    <property type="entry name" value="Phe_tRNA_synth_beta2"/>
    <property type="match status" value="1"/>
</dbReference>
<dbReference type="GO" id="GO:0004826">
    <property type="term" value="F:phenylalanine-tRNA ligase activity"/>
    <property type="evidence" value="ECO:0007669"/>
    <property type="project" value="UniProtKB-UniRule"/>
</dbReference>
<keyword evidence="7 12" id="KW-0547">Nucleotide-binding</keyword>
<keyword evidence="4 12" id="KW-0963">Cytoplasm</keyword>
<keyword evidence="15" id="KW-1185">Reference proteome</keyword>